<sequence length="539" mass="61164">MELNCMARETETIVGSVRLWMEESEKLLSDLIDTKATKEEESRSEGNLDDQQYCAGMEKSNGKIVKSKDLIELTCSQVLAVPSKEHCPQSRRFIIGDTDTDIIWSNLVGTINNYGGSDESLEHYLEDEWEDALARRILRVYANKVTDEHIQAICCTDSSGSKGSHDCGPKCCSKGEGTVTKSHLPTSQNNDGSVTASNTIKAVECQRRETRFRPKYSSSSLVSRHLGGASREMNLPGMKKSMTLTPGEVRCPFVPKMIWFRGRNCTSGLWDSSYGEMPADIHDMLMNEQFRQFLAVVESTAGNWVETNSSSLMKRKNYIYFYAAFAEKAIESKQFPIAMDLLHRASCLASDDEHGTLEARPGLMALINWIYAYYYIRRNKYNASLRYLNLSIKLQKKEPKMVYVALCHLHASFALGKLKKHNESLRRLNHVISFFQKGLLKIECHKQNLLLLAITYHNIAVQQIAVEKVHHACISSQNARRLAKLCSSYSNAYVRQFEGTHRVCLDRLLKIVAGSQQLRNQGIDELQHVFKSIIRELFD</sequence>
<gene>
    <name evidence="1" type="ORF">LDAN0321_LOCUS6115</name>
</gene>
<organism evidence="1">
    <name type="scientific">Leptocylindrus danicus</name>
    <dbReference type="NCBI Taxonomy" id="163516"/>
    <lineage>
        <taxon>Eukaryota</taxon>
        <taxon>Sar</taxon>
        <taxon>Stramenopiles</taxon>
        <taxon>Ochrophyta</taxon>
        <taxon>Bacillariophyta</taxon>
        <taxon>Coscinodiscophyceae</taxon>
        <taxon>Chaetocerotophycidae</taxon>
        <taxon>Leptocylindrales</taxon>
        <taxon>Leptocylindraceae</taxon>
        <taxon>Leptocylindrus</taxon>
    </lineage>
</organism>
<dbReference type="AlphaFoldDB" id="A0A7S2K7Q7"/>
<evidence type="ECO:0000313" key="1">
    <source>
        <dbReference type="EMBL" id="CAD9567790.1"/>
    </source>
</evidence>
<dbReference type="EMBL" id="HBGY01009699">
    <property type="protein sequence ID" value="CAD9567790.1"/>
    <property type="molecule type" value="Transcribed_RNA"/>
</dbReference>
<proteinExistence type="predicted"/>
<dbReference type="SUPFAM" id="SSF48452">
    <property type="entry name" value="TPR-like"/>
    <property type="match status" value="1"/>
</dbReference>
<dbReference type="InterPro" id="IPR011990">
    <property type="entry name" value="TPR-like_helical_dom_sf"/>
</dbReference>
<reference evidence="1" key="1">
    <citation type="submission" date="2021-01" db="EMBL/GenBank/DDBJ databases">
        <authorList>
            <person name="Corre E."/>
            <person name="Pelletier E."/>
            <person name="Niang G."/>
            <person name="Scheremetjew M."/>
            <person name="Finn R."/>
            <person name="Kale V."/>
            <person name="Holt S."/>
            <person name="Cochrane G."/>
            <person name="Meng A."/>
            <person name="Brown T."/>
            <person name="Cohen L."/>
        </authorList>
    </citation>
    <scope>NUCLEOTIDE SEQUENCE</scope>
    <source>
        <strain evidence="1">B650</strain>
    </source>
</reference>
<name>A0A7S2K7Q7_9STRA</name>
<protein>
    <submittedName>
        <fullName evidence="1">Uncharacterized protein</fullName>
    </submittedName>
</protein>
<accession>A0A7S2K7Q7</accession>